<protein>
    <submittedName>
        <fullName evidence="1">Uncharacterized protein</fullName>
    </submittedName>
</protein>
<dbReference type="AlphaFoldDB" id="A0A4Z0QAB7"/>
<organism evidence="1 2">
    <name type="scientific">Hymenobacter metallicola</name>
    <dbReference type="NCBI Taxonomy" id="2563114"/>
    <lineage>
        <taxon>Bacteria</taxon>
        <taxon>Pseudomonadati</taxon>
        <taxon>Bacteroidota</taxon>
        <taxon>Cytophagia</taxon>
        <taxon>Cytophagales</taxon>
        <taxon>Hymenobacteraceae</taxon>
        <taxon>Hymenobacter</taxon>
    </lineage>
</organism>
<keyword evidence="2" id="KW-1185">Reference proteome</keyword>
<reference evidence="1 2" key="1">
    <citation type="submission" date="2019-04" db="EMBL/GenBank/DDBJ databases">
        <authorList>
            <person name="Feng G."/>
            <person name="Zhang J."/>
            <person name="Zhu H."/>
        </authorList>
    </citation>
    <scope>NUCLEOTIDE SEQUENCE [LARGE SCALE GENOMIC DNA]</scope>
    <source>
        <strain evidence="1 2">9PBR-1</strain>
    </source>
</reference>
<name>A0A4Z0QAB7_9BACT</name>
<sequence>MLPPPLGQGPPAAPELPESAIYDTLAPLPTPDALLQATDLLTSTVPAFEPLRQRLRDVRQLLLQHGQRLTQQQSRAALLARRRRGLAQLQSAPFPVEPTETARYARWLGELATDLARDEPDPSQAAAARLLLAARVAALRAEAALLAEISATT</sequence>
<evidence type="ECO:0000313" key="1">
    <source>
        <dbReference type="EMBL" id="TGE26329.1"/>
    </source>
</evidence>
<accession>A0A4Z0QAB7</accession>
<evidence type="ECO:0000313" key="2">
    <source>
        <dbReference type="Proteomes" id="UP000298471"/>
    </source>
</evidence>
<dbReference type="RefSeq" id="WP_135396239.1">
    <property type="nucleotide sequence ID" value="NZ_SRMB01000003.1"/>
</dbReference>
<dbReference type="Proteomes" id="UP000298471">
    <property type="component" value="Unassembled WGS sequence"/>
</dbReference>
<dbReference type="OrthoDB" id="886488at2"/>
<dbReference type="EMBL" id="SRMB01000003">
    <property type="protein sequence ID" value="TGE26329.1"/>
    <property type="molecule type" value="Genomic_DNA"/>
</dbReference>
<comment type="caution">
    <text evidence="1">The sequence shown here is derived from an EMBL/GenBank/DDBJ whole genome shotgun (WGS) entry which is preliminary data.</text>
</comment>
<gene>
    <name evidence="1" type="ORF">E5K02_16150</name>
</gene>
<proteinExistence type="predicted"/>